<name>A0A165J547_9BASI</name>
<accession>A0A165J547</accession>
<keyword evidence="2" id="KW-1185">Reference proteome</keyword>
<dbReference type="AlphaFoldDB" id="A0A165J547"/>
<gene>
    <name evidence="1" type="ORF">CALCODRAFT_8902</name>
</gene>
<organism evidence="1 2">
    <name type="scientific">Calocera cornea HHB12733</name>
    <dbReference type="NCBI Taxonomy" id="1353952"/>
    <lineage>
        <taxon>Eukaryota</taxon>
        <taxon>Fungi</taxon>
        <taxon>Dikarya</taxon>
        <taxon>Basidiomycota</taxon>
        <taxon>Agaricomycotina</taxon>
        <taxon>Dacrymycetes</taxon>
        <taxon>Dacrymycetales</taxon>
        <taxon>Dacrymycetaceae</taxon>
        <taxon>Calocera</taxon>
    </lineage>
</organism>
<evidence type="ECO:0000313" key="1">
    <source>
        <dbReference type="EMBL" id="KZT61385.1"/>
    </source>
</evidence>
<evidence type="ECO:0000313" key="2">
    <source>
        <dbReference type="Proteomes" id="UP000076842"/>
    </source>
</evidence>
<dbReference type="Proteomes" id="UP000076842">
    <property type="component" value="Unassembled WGS sequence"/>
</dbReference>
<sequence>MPRDASRALCFHSTRRRTAGGLSGLPSTALLALEHPMTRQHPLLTPILPRRLLDTHDQSLMRQLHWSYGEEAARQFFGLLREGFGTPHQAEWIAHSVVLDSLFRPVGLSATSRSEFPNGVKPIPPCPGSSRFGQMTNAGMRSHCTMPHYRCLAVP</sequence>
<dbReference type="EMBL" id="KV423923">
    <property type="protein sequence ID" value="KZT61385.1"/>
    <property type="molecule type" value="Genomic_DNA"/>
</dbReference>
<proteinExistence type="predicted"/>
<dbReference type="InParanoid" id="A0A165J547"/>
<protein>
    <submittedName>
        <fullName evidence="1">Uncharacterized protein</fullName>
    </submittedName>
</protein>
<reference evidence="1 2" key="1">
    <citation type="journal article" date="2016" name="Mol. Biol. Evol.">
        <title>Comparative Genomics of Early-Diverging Mushroom-Forming Fungi Provides Insights into the Origins of Lignocellulose Decay Capabilities.</title>
        <authorList>
            <person name="Nagy L.G."/>
            <person name="Riley R."/>
            <person name="Tritt A."/>
            <person name="Adam C."/>
            <person name="Daum C."/>
            <person name="Floudas D."/>
            <person name="Sun H."/>
            <person name="Yadav J.S."/>
            <person name="Pangilinan J."/>
            <person name="Larsson K.H."/>
            <person name="Matsuura K."/>
            <person name="Barry K."/>
            <person name="Labutti K."/>
            <person name="Kuo R."/>
            <person name="Ohm R.A."/>
            <person name="Bhattacharya S.S."/>
            <person name="Shirouzu T."/>
            <person name="Yoshinaga Y."/>
            <person name="Martin F.M."/>
            <person name="Grigoriev I.V."/>
            <person name="Hibbett D.S."/>
        </authorList>
    </citation>
    <scope>NUCLEOTIDE SEQUENCE [LARGE SCALE GENOMIC DNA]</scope>
    <source>
        <strain evidence="1 2">HHB12733</strain>
    </source>
</reference>